<proteinExistence type="predicted"/>
<dbReference type="Proteomes" id="UP000638848">
    <property type="component" value="Unassembled WGS sequence"/>
</dbReference>
<protein>
    <submittedName>
        <fullName evidence="1">Uncharacterized protein</fullName>
    </submittedName>
</protein>
<dbReference type="EMBL" id="BMEQ01000001">
    <property type="protein sequence ID" value="GGG44243.1"/>
    <property type="molecule type" value="Genomic_DNA"/>
</dbReference>
<keyword evidence="2" id="KW-1185">Reference proteome</keyword>
<evidence type="ECO:0000313" key="1">
    <source>
        <dbReference type="EMBL" id="GGG44243.1"/>
    </source>
</evidence>
<reference evidence="1" key="2">
    <citation type="submission" date="2020-09" db="EMBL/GenBank/DDBJ databases">
        <authorList>
            <person name="Sun Q."/>
            <person name="Zhou Y."/>
        </authorList>
    </citation>
    <scope>NUCLEOTIDE SEQUENCE</scope>
    <source>
        <strain evidence="1">CGMCC 1.12187</strain>
    </source>
</reference>
<gene>
    <name evidence="1" type="ORF">GCM10011374_03190</name>
</gene>
<sequence length="55" mass="6507">MTTEFNTTPQDISGVWYPDCDHLIPYLVTYRAKHSQPLNRADLARWMKSPEVRAW</sequence>
<dbReference type="AlphaFoldDB" id="A0A917GGD2"/>
<evidence type="ECO:0000313" key="2">
    <source>
        <dbReference type="Proteomes" id="UP000638848"/>
    </source>
</evidence>
<organism evidence="1 2">
    <name type="scientific">Kocuria dechangensis</name>
    <dbReference type="NCBI Taxonomy" id="1176249"/>
    <lineage>
        <taxon>Bacteria</taxon>
        <taxon>Bacillati</taxon>
        <taxon>Actinomycetota</taxon>
        <taxon>Actinomycetes</taxon>
        <taxon>Micrococcales</taxon>
        <taxon>Micrococcaceae</taxon>
        <taxon>Kocuria</taxon>
    </lineage>
</organism>
<reference evidence="1" key="1">
    <citation type="journal article" date="2014" name="Int. J. Syst. Evol. Microbiol.">
        <title>Complete genome sequence of Corynebacterium casei LMG S-19264T (=DSM 44701T), isolated from a smear-ripened cheese.</title>
        <authorList>
            <consortium name="US DOE Joint Genome Institute (JGI-PGF)"/>
            <person name="Walter F."/>
            <person name="Albersmeier A."/>
            <person name="Kalinowski J."/>
            <person name="Ruckert C."/>
        </authorList>
    </citation>
    <scope>NUCLEOTIDE SEQUENCE</scope>
    <source>
        <strain evidence="1">CGMCC 1.12187</strain>
    </source>
</reference>
<name>A0A917GGD2_9MICC</name>
<accession>A0A917GGD2</accession>
<comment type="caution">
    <text evidence="1">The sequence shown here is derived from an EMBL/GenBank/DDBJ whole genome shotgun (WGS) entry which is preliminary data.</text>
</comment>